<keyword evidence="5" id="KW-1185">Reference proteome</keyword>
<proteinExistence type="predicted"/>
<dbReference type="InterPro" id="IPR050595">
    <property type="entry name" value="Bact_response_regulator"/>
</dbReference>
<accession>A0A917C3M7</accession>
<dbReference type="AlphaFoldDB" id="A0A917C3M7"/>
<feature type="domain" description="Response regulatory" evidence="3">
    <location>
        <begin position="3"/>
        <end position="116"/>
    </location>
</feature>
<comment type="caution">
    <text evidence="4">The sequence shown here is derived from an EMBL/GenBank/DDBJ whole genome shotgun (WGS) entry which is preliminary data.</text>
</comment>
<organism evidence="4 5">
    <name type="scientific">Terasakiella brassicae</name>
    <dbReference type="NCBI Taxonomy" id="1634917"/>
    <lineage>
        <taxon>Bacteria</taxon>
        <taxon>Pseudomonadati</taxon>
        <taxon>Pseudomonadota</taxon>
        <taxon>Alphaproteobacteria</taxon>
        <taxon>Rhodospirillales</taxon>
        <taxon>Terasakiellaceae</taxon>
        <taxon>Terasakiella</taxon>
    </lineage>
</organism>
<sequence length="120" mass="13406">MTTILIVDDDPMILESTQLYLESQGFDTLCAHDGDEAFEQINANRVHVALVDIFMPKRDGYQFILTLKDSLPIIAMSGVSSSRFEPLEFAQILGASATLSKPFEPRKLLQTIDHLLKTAH</sequence>
<reference evidence="4" key="1">
    <citation type="journal article" date="2014" name="Int. J. Syst. Evol. Microbiol.">
        <title>Complete genome sequence of Corynebacterium casei LMG S-19264T (=DSM 44701T), isolated from a smear-ripened cheese.</title>
        <authorList>
            <consortium name="US DOE Joint Genome Institute (JGI-PGF)"/>
            <person name="Walter F."/>
            <person name="Albersmeier A."/>
            <person name="Kalinowski J."/>
            <person name="Ruckert C."/>
        </authorList>
    </citation>
    <scope>NUCLEOTIDE SEQUENCE</scope>
    <source>
        <strain evidence="4">CGMCC 1.15254</strain>
    </source>
</reference>
<keyword evidence="1 2" id="KW-0597">Phosphoprotein</keyword>
<feature type="modified residue" description="4-aspartylphosphate" evidence="2">
    <location>
        <position position="52"/>
    </location>
</feature>
<evidence type="ECO:0000313" key="4">
    <source>
        <dbReference type="EMBL" id="GGF68405.1"/>
    </source>
</evidence>
<dbReference type="RefSeq" id="WP_188665248.1">
    <property type="nucleotide sequence ID" value="NZ_BMHV01000016.1"/>
</dbReference>
<reference evidence="4" key="2">
    <citation type="submission" date="2020-09" db="EMBL/GenBank/DDBJ databases">
        <authorList>
            <person name="Sun Q."/>
            <person name="Zhou Y."/>
        </authorList>
    </citation>
    <scope>NUCLEOTIDE SEQUENCE</scope>
    <source>
        <strain evidence="4">CGMCC 1.15254</strain>
    </source>
</reference>
<name>A0A917C3M7_9PROT</name>
<protein>
    <submittedName>
        <fullName evidence="4">LuxR family transcriptional regulator</fullName>
    </submittedName>
</protein>
<dbReference type="SUPFAM" id="SSF52172">
    <property type="entry name" value="CheY-like"/>
    <property type="match status" value="1"/>
</dbReference>
<dbReference type="Proteomes" id="UP000632498">
    <property type="component" value="Unassembled WGS sequence"/>
</dbReference>
<dbReference type="GO" id="GO:0000160">
    <property type="term" value="P:phosphorelay signal transduction system"/>
    <property type="evidence" value="ECO:0007669"/>
    <property type="project" value="InterPro"/>
</dbReference>
<dbReference type="SMART" id="SM00448">
    <property type="entry name" value="REC"/>
    <property type="match status" value="1"/>
</dbReference>
<dbReference type="InterPro" id="IPR011006">
    <property type="entry name" value="CheY-like_superfamily"/>
</dbReference>
<evidence type="ECO:0000259" key="3">
    <source>
        <dbReference type="PROSITE" id="PS50110"/>
    </source>
</evidence>
<dbReference type="InterPro" id="IPR001789">
    <property type="entry name" value="Sig_transdc_resp-reg_receiver"/>
</dbReference>
<dbReference type="PANTHER" id="PTHR44591">
    <property type="entry name" value="STRESS RESPONSE REGULATOR PROTEIN 1"/>
    <property type="match status" value="1"/>
</dbReference>
<dbReference type="Gene3D" id="3.40.50.2300">
    <property type="match status" value="1"/>
</dbReference>
<dbReference type="PANTHER" id="PTHR44591:SF23">
    <property type="entry name" value="CHEY SUBFAMILY"/>
    <property type="match status" value="1"/>
</dbReference>
<dbReference type="EMBL" id="BMHV01000016">
    <property type="protein sequence ID" value="GGF68405.1"/>
    <property type="molecule type" value="Genomic_DNA"/>
</dbReference>
<evidence type="ECO:0000256" key="2">
    <source>
        <dbReference type="PROSITE-ProRule" id="PRU00169"/>
    </source>
</evidence>
<evidence type="ECO:0000256" key="1">
    <source>
        <dbReference type="ARBA" id="ARBA00022553"/>
    </source>
</evidence>
<evidence type="ECO:0000313" key="5">
    <source>
        <dbReference type="Proteomes" id="UP000632498"/>
    </source>
</evidence>
<dbReference type="PROSITE" id="PS50110">
    <property type="entry name" value="RESPONSE_REGULATORY"/>
    <property type="match status" value="1"/>
</dbReference>
<dbReference type="Pfam" id="PF00072">
    <property type="entry name" value="Response_reg"/>
    <property type="match status" value="1"/>
</dbReference>
<gene>
    <name evidence="4" type="ORF">GCM10011332_23210</name>
</gene>